<name>L7VW52_9BACT</name>
<feature type="region of interest" description="Disordered" evidence="1">
    <location>
        <begin position="17"/>
        <end position="37"/>
    </location>
</feature>
<organism evidence="2">
    <name type="scientific">uncultured bacterium A1Q1_fos_140</name>
    <dbReference type="NCBI Taxonomy" id="1256547"/>
    <lineage>
        <taxon>Bacteria</taxon>
        <taxon>environmental samples</taxon>
    </lineage>
</organism>
<dbReference type="PANTHER" id="PTHR36456:SF1">
    <property type="entry name" value="UPF0232 PROTEIN SCO3875"/>
    <property type="match status" value="1"/>
</dbReference>
<dbReference type="AlphaFoldDB" id="L7VW52"/>
<reference evidence="2" key="1">
    <citation type="submission" date="2012-09" db="EMBL/GenBank/DDBJ databases">
        <title>Metagenomic Characterization of a Microbial Community in Wastewater Detects High Levels of Antibiotic Resistance.</title>
        <authorList>
            <person name="Abrams M."/>
            <person name="Caldwell A."/>
            <person name="Vandaei E."/>
            <person name="Lee W."/>
            <person name="Perrott J."/>
            <person name="Khan S.Y."/>
            <person name="Ta J."/>
            <person name="Romero D."/>
            <person name="Nguyen V."/>
            <person name="Pourmand N."/>
            <person name="Ouverney C.C."/>
        </authorList>
    </citation>
    <scope>NUCLEOTIDE SEQUENCE</scope>
</reference>
<proteinExistence type="predicted"/>
<dbReference type="InterPro" id="IPR007922">
    <property type="entry name" value="DciA-like"/>
</dbReference>
<evidence type="ECO:0000313" key="2">
    <source>
        <dbReference type="EMBL" id="AGC71273.1"/>
    </source>
</evidence>
<protein>
    <submittedName>
        <fullName evidence="2">Zn-ribbon-containing RNA-binding protein</fullName>
    </submittedName>
</protein>
<dbReference type="EMBL" id="JX649867">
    <property type="protein sequence ID" value="AGC71273.1"/>
    <property type="molecule type" value="Genomic_DNA"/>
</dbReference>
<evidence type="ECO:0000256" key="1">
    <source>
        <dbReference type="SAM" id="MobiDB-lite"/>
    </source>
</evidence>
<sequence length="152" mass="16696">MVAGNLIGRTPKLRSKTLSGRLGRRRSRADTEQDADSLGTVDESLAKLVAEQGWENDLRVHGAFARWGAIMGREVAAHSRPESLVEGKLHIRTDTTAWATQLKLMSADIVRRLNEVLGEGTVLEVDVRGPNAPSWKRGRLSVKGRGPRDTYG</sequence>
<dbReference type="Pfam" id="PF05258">
    <property type="entry name" value="DciA"/>
    <property type="match status" value="1"/>
</dbReference>
<accession>L7VW52</accession>
<dbReference type="PANTHER" id="PTHR36456">
    <property type="entry name" value="UPF0232 PROTEIN SCO3875"/>
    <property type="match status" value="1"/>
</dbReference>